<reference evidence="2" key="1">
    <citation type="journal article" date="2020" name="Stud. Mycol.">
        <title>101 Dothideomycetes genomes: a test case for predicting lifestyles and emergence of pathogens.</title>
        <authorList>
            <person name="Haridas S."/>
            <person name="Albert R."/>
            <person name="Binder M."/>
            <person name="Bloem J."/>
            <person name="Labutti K."/>
            <person name="Salamov A."/>
            <person name="Andreopoulos B."/>
            <person name="Baker S."/>
            <person name="Barry K."/>
            <person name="Bills G."/>
            <person name="Bluhm B."/>
            <person name="Cannon C."/>
            <person name="Castanera R."/>
            <person name="Culley D."/>
            <person name="Daum C."/>
            <person name="Ezra D."/>
            <person name="Gonzalez J."/>
            <person name="Henrissat B."/>
            <person name="Kuo A."/>
            <person name="Liang C."/>
            <person name="Lipzen A."/>
            <person name="Lutzoni F."/>
            <person name="Magnuson J."/>
            <person name="Mondo S."/>
            <person name="Nolan M."/>
            <person name="Ohm R."/>
            <person name="Pangilinan J."/>
            <person name="Park H.-J."/>
            <person name="Ramirez L."/>
            <person name="Alfaro M."/>
            <person name="Sun H."/>
            <person name="Tritt A."/>
            <person name="Yoshinaga Y."/>
            <person name="Zwiers L.-H."/>
            <person name="Turgeon B."/>
            <person name="Goodwin S."/>
            <person name="Spatafora J."/>
            <person name="Crous P."/>
            <person name="Grigoriev I."/>
        </authorList>
    </citation>
    <scope>NUCLEOTIDE SEQUENCE</scope>
    <source>
        <strain evidence="2">CBS 123094</strain>
    </source>
</reference>
<name>A0A6A5VY89_9PLEO</name>
<evidence type="ECO:0000313" key="3">
    <source>
        <dbReference type="Proteomes" id="UP000799779"/>
    </source>
</evidence>
<dbReference type="OrthoDB" id="3801236at2759"/>
<proteinExistence type="predicted"/>
<evidence type="ECO:0000256" key="1">
    <source>
        <dbReference type="SAM" id="MobiDB-lite"/>
    </source>
</evidence>
<organism evidence="2 3">
    <name type="scientific">Amniculicola lignicola CBS 123094</name>
    <dbReference type="NCBI Taxonomy" id="1392246"/>
    <lineage>
        <taxon>Eukaryota</taxon>
        <taxon>Fungi</taxon>
        <taxon>Dikarya</taxon>
        <taxon>Ascomycota</taxon>
        <taxon>Pezizomycotina</taxon>
        <taxon>Dothideomycetes</taxon>
        <taxon>Pleosporomycetidae</taxon>
        <taxon>Pleosporales</taxon>
        <taxon>Amniculicolaceae</taxon>
        <taxon>Amniculicola</taxon>
    </lineage>
</organism>
<keyword evidence="3" id="KW-1185">Reference proteome</keyword>
<sequence>MAHEAVEVEREVRVHIGWRLKITKPRASNATSPEPGNIGECGPRRREQGDPGGIKQCNTCGACRGAPSQSTRVTKPLPCQFDLRNILRIIISRQSGPPVFGPISITTTKTGHPVYLKATSTLDVGVVRGWSKISQELKERIMWYCVGSDNPIRKDHLTEGWAVFLLPFLRMTPEIAFIAKDIFCKHNTFYIIVVSTYPNPVVNKMIRRLKIMIKLDGNDWTKLKRLASGKYGFQNLHSLRLVVNALLLSTHLRDL</sequence>
<gene>
    <name evidence="2" type="ORF">P154DRAFT_582592</name>
</gene>
<dbReference type="EMBL" id="ML977693">
    <property type="protein sequence ID" value="KAF1993629.1"/>
    <property type="molecule type" value="Genomic_DNA"/>
</dbReference>
<feature type="region of interest" description="Disordered" evidence="1">
    <location>
        <begin position="25"/>
        <end position="53"/>
    </location>
</feature>
<accession>A0A6A5VY89</accession>
<dbReference type="AlphaFoldDB" id="A0A6A5VY89"/>
<dbReference type="Proteomes" id="UP000799779">
    <property type="component" value="Unassembled WGS sequence"/>
</dbReference>
<protein>
    <submittedName>
        <fullName evidence="2">Uncharacterized protein</fullName>
    </submittedName>
</protein>
<evidence type="ECO:0000313" key="2">
    <source>
        <dbReference type="EMBL" id="KAF1993629.1"/>
    </source>
</evidence>